<dbReference type="Proteomes" id="UP001256827">
    <property type="component" value="Chromosome"/>
</dbReference>
<dbReference type="RefSeq" id="WP_310771808.1">
    <property type="nucleotide sequence ID" value="NZ_CP134050.1"/>
</dbReference>
<proteinExistence type="predicted"/>
<name>A0ABY9TA95_BREBE</name>
<reference evidence="1 2" key="1">
    <citation type="submission" date="2023-09" db="EMBL/GenBank/DDBJ databases">
        <title>Complete Genome and Methylome dissection of Bacillus brevis NEB573 original source of BbsI restriction endonuclease.</title>
        <authorList>
            <person name="Fomenkov A."/>
            <person name="Roberts R.D."/>
        </authorList>
    </citation>
    <scope>NUCLEOTIDE SEQUENCE [LARGE SCALE GENOMIC DNA]</scope>
    <source>
        <strain evidence="1 2">NEB573</strain>
    </source>
</reference>
<evidence type="ECO:0000313" key="2">
    <source>
        <dbReference type="Proteomes" id="UP001256827"/>
    </source>
</evidence>
<dbReference type="EMBL" id="CP134050">
    <property type="protein sequence ID" value="WNC16804.1"/>
    <property type="molecule type" value="Genomic_DNA"/>
</dbReference>
<sequence>MPAYKLDPEWVMSYLAKQEEKLMIELLPEQRDEIMNKIRELTLSIMYKQARRYLVYFEANEPEEAKSEERTRFM</sequence>
<accession>A0ABY9TA95</accession>
<protein>
    <submittedName>
        <fullName evidence="1">Uncharacterized protein</fullName>
    </submittedName>
</protein>
<evidence type="ECO:0000313" key="1">
    <source>
        <dbReference type="EMBL" id="WNC16804.1"/>
    </source>
</evidence>
<keyword evidence="2" id="KW-1185">Reference proteome</keyword>
<gene>
    <name evidence="1" type="ORF">RGB73_10940</name>
</gene>
<organism evidence="1 2">
    <name type="scientific">Brevibacillus brevis</name>
    <name type="common">Bacillus brevis</name>
    <dbReference type="NCBI Taxonomy" id="1393"/>
    <lineage>
        <taxon>Bacteria</taxon>
        <taxon>Bacillati</taxon>
        <taxon>Bacillota</taxon>
        <taxon>Bacilli</taxon>
        <taxon>Bacillales</taxon>
        <taxon>Paenibacillaceae</taxon>
        <taxon>Brevibacillus</taxon>
    </lineage>
</organism>